<sequence length="99" mass="10154">MTTASAPPVGGDPASADAGVDGFLANALVGESRTLAFDGQRVRVTAGERYTSASGRECRRLRVSAPAAGPGAAQQLRVACATPEGWRMPRSILANTIGR</sequence>
<protein>
    <submittedName>
        <fullName evidence="1">Common-antigen outer membrane protein</fullName>
    </submittedName>
</protein>
<accession>A0A4R2L1Z3</accession>
<comment type="caution">
    <text evidence="1">The sequence shown here is derived from an EMBL/GenBank/DDBJ whole genome shotgun (WGS) entry which is preliminary data.</text>
</comment>
<evidence type="ECO:0000313" key="1">
    <source>
        <dbReference type="EMBL" id="TCO80323.1"/>
    </source>
</evidence>
<name>A0A4R2L1Z3_9GAMM</name>
<keyword evidence="2" id="KW-1185">Reference proteome</keyword>
<dbReference type="AlphaFoldDB" id="A0A4R2L1Z3"/>
<gene>
    <name evidence="1" type="ORF">EV699_115101</name>
</gene>
<dbReference type="Proteomes" id="UP000295765">
    <property type="component" value="Unassembled WGS sequence"/>
</dbReference>
<dbReference type="EMBL" id="SLWY01000015">
    <property type="protein sequence ID" value="TCO80323.1"/>
    <property type="molecule type" value="Genomic_DNA"/>
</dbReference>
<evidence type="ECO:0000313" key="2">
    <source>
        <dbReference type="Proteomes" id="UP000295765"/>
    </source>
</evidence>
<dbReference type="RefSeq" id="WP_243662683.1">
    <property type="nucleotide sequence ID" value="NZ_SLWY01000015.1"/>
</dbReference>
<proteinExistence type="predicted"/>
<dbReference type="Pfam" id="PF16587">
    <property type="entry name" value="DUF5061"/>
    <property type="match status" value="1"/>
</dbReference>
<dbReference type="InterPro" id="IPR032258">
    <property type="entry name" value="DUF5061"/>
</dbReference>
<organism evidence="1 2">
    <name type="scientific">Plasticicumulans lactativorans</name>
    <dbReference type="NCBI Taxonomy" id="1133106"/>
    <lineage>
        <taxon>Bacteria</taxon>
        <taxon>Pseudomonadati</taxon>
        <taxon>Pseudomonadota</taxon>
        <taxon>Gammaproteobacteria</taxon>
        <taxon>Candidatus Competibacteraceae</taxon>
        <taxon>Plasticicumulans</taxon>
    </lineage>
</organism>
<reference evidence="1 2" key="1">
    <citation type="submission" date="2019-03" db="EMBL/GenBank/DDBJ databases">
        <title>Genomic Encyclopedia of Type Strains, Phase IV (KMG-IV): sequencing the most valuable type-strain genomes for metagenomic binning, comparative biology and taxonomic classification.</title>
        <authorList>
            <person name="Goeker M."/>
        </authorList>
    </citation>
    <scope>NUCLEOTIDE SEQUENCE [LARGE SCALE GENOMIC DNA]</scope>
    <source>
        <strain evidence="1 2">DSM 25287</strain>
    </source>
</reference>